<proteinExistence type="predicted"/>
<evidence type="ECO:0000256" key="1">
    <source>
        <dbReference type="SAM" id="SignalP"/>
    </source>
</evidence>
<dbReference type="Gene3D" id="2.80.10.50">
    <property type="match status" value="1"/>
</dbReference>
<keyword evidence="3" id="KW-1185">Reference proteome</keyword>
<feature type="signal peptide" evidence="1">
    <location>
        <begin position="1"/>
        <end position="18"/>
    </location>
</feature>
<keyword evidence="1" id="KW-0732">Signal</keyword>
<dbReference type="AlphaFoldDB" id="A0A8S1BUM6"/>
<comment type="caution">
    <text evidence="2">The sequence shown here is derived from an EMBL/GenBank/DDBJ whole genome shotgun (WGS) entry which is preliminary data.</text>
</comment>
<protein>
    <recommendedName>
        <fullName evidence="4">Ricin B lectin domain-containing protein</fullName>
    </recommendedName>
</protein>
<evidence type="ECO:0000313" key="2">
    <source>
        <dbReference type="EMBL" id="CAB3360268.1"/>
    </source>
</evidence>
<accession>A0A8S1BUM6</accession>
<organism evidence="2 3">
    <name type="scientific">Cloeon dipterum</name>
    <dbReference type="NCBI Taxonomy" id="197152"/>
    <lineage>
        <taxon>Eukaryota</taxon>
        <taxon>Metazoa</taxon>
        <taxon>Ecdysozoa</taxon>
        <taxon>Arthropoda</taxon>
        <taxon>Hexapoda</taxon>
        <taxon>Insecta</taxon>
        <taxon>Pterygota</taxon>
        <taxon>Palaeoptera</taxon>
        <taxon>Ephemeroptera</taxon>
        <taxon>Pisciforma</taxon>
        <taxon>Baetidae</taxon>
        <taxon>Cloeon</taxon>
    </lineage>
</organism>
<dbReference type="EMBL" id="CADEPI010000003">
    <property type="protein sequence ID" value="CAB3360268.1"/>
    <property type="molecule type" value="Genomic_DNA"/>
</dbReference>
<name>A0A8S1BUM6_9INSE</name>
<dbReference type="Proteomes" id="UP000494165">
    <property type="component" value="Unassembled WGS sequence"/>
</dbReference>
<reference evidence="2 3" key="1">
    <citation type="submission" date="2020-04" db="EMBL/GenBank/DDBJ databases">
        <authorList>
            <person name="Alioto T."/>
            <person name="Alioto T."/>
            <person name="Gomez Garrido J."/>
        </authorList>
    </citation>
    <scope>NUCLEOTIDE SEQUENCE [LARGE SCALE GENOMIC DNA]</scope>
</reference>
<gene>
    <name evidence="2" type="ORF">CLODIP_2_CD08765</name>
</gene>
<feature type="chain" id="PRO_5035827951" description="Ricin B lectin domain-containing protein" evidence="1">
    <location>
        <begin position="19"/>
        <end position="167"/>
    </location>
</feature>
<sequence length="167" mass="18862">MKSLLVVAVALIVNSAAASSRSQPQTGESCEIRNAEFNTDYLYMSAGWVSQNPILWPVRPQLASRRKQYGKWRVEQRELSGKTHYKLWNHGADAYLVAKGDSVESRKTSGGSNSEILWKVERQGESEGVTLQQNRKFLLAKEDKSGEERELKMNSRSNKAAKWIITC</sequence>
<evidence type="ECO:0008006" key="4">
    <source>
        <dbReference type="Google" id="ProtNLM"/>
    </source>
</evidence>
<evidence type="ECO:0000313" key="3">
    <source>
        <dbReference type="Proteomes" id="UP000494165"/>
    </source>
</evidence>